<organism evidence="1 2">
    <name type="scientific">Lipomyces kononenkoae</name>
    <name type="common">Yeast</name>
    <dbReference type="NCBI Taxonomy" id="34357"/>
    <lineage>
        <taxon>Eukaryota</taxon>
        <taxon>Fungi</taxon>
        <taxon>Dikarya</taxon>
        <taxon>Ascomycota</taxon>
        <taxon>Saccharomycotina</taxon>
        <taxon>Lipomycetes</taxon>
        <taxon>Lipomycetales</taxon>
        <taxon>Lipomycetaceae</taxon>
        <taxon>Lipomyces</taxon>
    </lineage>
</organism>
<dbReference type="EMBL" id="MU971354">
    <property type="protein sequence ID" value="KAK9238666.1"/>
    <property type="molecule type" value="Genomic_DNA"/>
</dbReference>
<name>A0ACC3T403_LIPKO</name>
<sequence length="557" mass="62581">MEKKTQEQIYVQDGDRETGVVMEAPPSSFWRRILKKIELKSEVENGRRSNPDLDPVPPEGRHWTARHYALFWISDNVSVSGFRTAASIMDVGLSWRMALLCVALANLLAGMIVTLNGLVGCDYRIPFSIQARASYGYYLSYLMVLMRCIVGIFWYVVDTYTGAECVQSMLYAIWPSFRNVPNTLPQSANINTQFMTAYVIYFVTMLPFHYVGIHKVKWLFLLKTVATFIVGFGLMGWMINSVGVSNTALFNQGNTVHGSAFRWVFLNSFYSNLGGFTTLMVNAPDYSRYAVRRRSTFTTLFAVPFTATLVTFMGVVVAAGSKVMYGTILWDPLQVVDKWTSRGGRAAAFFCALSFYFSQLGLNIAANSLASANDMNAIWPKYINLRRGQFIAAFLGGWVLTPWNILTSAPAFLNFMSGYSIWLGPLCAVLVSDYFIVHRQKYDVNELYKFGGIYNYRWGFNWRAFAAFTIGWVPLLPGFIPTVSSGITASSGLTHLYDLGFFYGFGAAMLSYSVLCYFFPAKETYVETAVYPDDMTSRDIEDISSEGVFGDKGQISE</sequence>
<protein>
    <submittedName>
        <fullName evidence="1">Permease for cytosine/purines, uracil, thiamine, allantoin-domain-containing protein</fullName>
    </submittedName>
</protein>
<proteinExistence type="predicted"/>
<reference evidence="2" key="1">
    <citation type="journal article" date="2024" name="Front. Bioeng. Biotechnol.">
        <title>Genome-scale model development and genomic sequencing of the oleaginous clade Lipomyces.</title>
        <authorList>
            <person name="Czajka J.J."/>
            <person name="Han Y."/>
            <person name="Kim J."/>
            <person name="Mondo S.J."/>
            <person name="Hofstad B.A."/>
            <person name="Robles A."/>
            <person name="Haridas S."/>
            <person name="Riley R."/>
            <person name="LaButti K."/>
            <person name="Pangilinan J."/>
            <person name="Andreopoulos W."/>
            <person name="Lipzen A."/>
            <person name="Yan J."/>
            <person name="Wang M."/>
            <person name="Ng V."/>
            <person name="Grigoriev I.V."/>
            <person name="Spatafora J.W."/>
            <person name="Magnuson J.K."/>
            <person name="Baker S.E."/>
            <person name="Pomraning K.R."/>
        </authorList>
    </citation>
    <scope>NUCLEOTIDE SEQUENCE [LARGE SCALE GENOMIC DNA]</scope>
    <source>
        <strain evidence="2">CBS 7786</strain>
    </source>
</reference>
<dbReference type="Proteomes" id="UP001433508">
    <property type="component" value="Unassembled WGS sequence"/>
</dbReference>
<accession>A0ACC3T403</accession>
<keyword evidence="2" id="KW-1185">Reference proteome</keyword>
<gene>
    <name evidence="1" type="ORF">V1525DRAFT_341104</name>
</gene>
<evidence type="ECO:0000313" key="2">
    <source>
        <dbReference type="Proteomes" id="UP001433508"/>
    </source>
</evidence>
<evidence type="ECO:0000313" key="1">
    <source>
        <dbReference type="EMBL" id="KAK9238666.1"/>
    </source>
</evidence>
<comment type="caution">
    <text evidence="1">The sequence shown here is derived from an EMBL/GenBank/DDBJ whole genome shotgun (WGS) entry which is preliminary data.</text>
</comment>